<gene>
    <name evidence="3" type="ORF">IV203_003400</name>
</gene>
<accession>A0A9K3PQZ6</accession>
<keyword evidence="4" id="KW-1185">Reference proteome</keyword>
<reference evidence="3" key="2">
    <citation type="submission" date="2021-04" db="EMBL/GenBank/DDBJ databases">
        <authorList>
            <person name="Podell S."/>
        </authorList>
    </citation>
    <scope>NUCLEOTIDE SEQUENCE</scope>
    <source>
        <strain evidence="3">Hildebrandi</strain>
    </source>
</reference>
<dbReference type="EMBL" id="JAGRRH010000016">
    <property type="protein sequence ID" value="KAG7354044.1"/>
    <property type="molecule type" value="Genomic_DNA"/>
</dbReference>
<dbReference type="AlphaFoldDB" id="A0A9K3PQZ6"/>
<organism evidence="3 4">
    <name type="scientific">Nitzschia inconspicua</name>
    <dbReference type="NCBI Taxonomy" id="303405"/>
    <lineage>
        <taxon>Eukaryota</taxon>
        <taxon>Sar</taxon>
        <taxon>Stramenopiles</taxon>
        <taxon>Ochrophyta</taxon>
        <taxon>Bacillariophyta</taxon>
        <taxon>Bacillariophyceae</taxon>
        <taxon>Bacillariophycidae</taxon>
        <taxon>Bacillariales</taxon>
        <taxon>Bacillariaceae</taxon>
        <taxon>Nitzschia</taxon>
    </lineage>
</organism>
<feature type="compositionally biased region" description="Polar residues" evidence="2">
    <location>
        <begin position="282"/>
        <end position="305"/>
    </location>
</feature>
<protein>
    <submittedName>
        <fullName evidence="3">Uncharacterized protein</fullName>
    </submittedName>
</protein>
<name>A0A9K3PQZ6_9STRA</name>
<feature type="region of interest" description="Disordered" evidence="2">
    <location>
        <begin position="261"/>
        <end position="305"/>
    </location>
</feature>
<reference evidence="3" key="1">
    <citation type="journal article" date="2021" name="Sci. Rep.">
        <title>Diploid genomic architecture of Nitzschia inconspicua, an elite biomass production diatom.</title>
        <authorList>
            <person name="Oliver A."/>
            <person name="Podell S."/>
            <person name="Pinowska A."/>
            <person name="Traller J.C."/>
            <person name="Smith S.R."/>
            <person name="McClure R."/>
            <person name="Beliaev A."/>
            <person name="Bohutskyi P."/>
            <person name="Hill E.A."/>
            <person name="Rabines A."/>
            <person name="Zheng H."/>
            <person name="Allen L.Z."/>
            <person name="Kuo A."/>
            <person name="Grigoriev I.V."/>
            <person name="Allen A.E."/>
            <person name="Hazlebeck D."/>
            <person name="Allen E.E."/>
        </authorList>
    </citation>
    <scope>NUCLEOTIDE SEQUENCE</scope>
    <source>
        <strain evidence="3">Hildebrandi</strain>
    </source>
</reference>
<evidence type="ECO:0000256" key="2">
    <source>
        <dbReference type="SAM" id="MobiDB-lite"/>
    </source>
</evidence>
<comment type="caution">
    <text evidence="3">The sequence shown here is derived from an EMBL/GenBank/DDBJ whole genome shotgun (WGS) entry which is preliminary data.</text>
</comment>
<evidence type="ECO:0000256" key="1">
    <source>
        <dbReference type="SAM" id="Coils"/>
    </source>
</evidence>
<proteinExistence type="predicted"/>
<evidence type="ECO:0000313" key="4">
    <source>
        <dbReference type="Proteomes" id="UP000693970"/>
    </source>
</evidence>
<keyword evidence="1" id="KW-0175">Coiled coil</keyword>
<evidence type="ECO:0000313" key="3">
    <source>
        <dbReference type="EMBL" id="KAG7354044.1"/>
    </source>
</evidence>
<dbReference type="Proteomes" id="UP000693970">
    <property type="component" value="Unassembled WGS sequence"/>
</dbReference>
<feature type="coiled-coil region" evidence="1">
    <location>
        <begin position="326"/>
        <end position="400"/>
    </location>
</feature>
<sequence length="414" mass="45859">MASCIQLSASRPSFFFPSLPPILACYSLVPEGAPPCCSSVVVHCWTCATEGACSYMAISFKIHPSKRAFFISQPLLAPHSASVPEGAFFASSSTAVLGSCLCSLAGTFFWFYSTLFARIFTSTFSFSIAPPRTAMFLAISALCAPPASGPPFTPTEFSVPHRSPLCAYALLACPAPFSCFCFTASLLQQDFFLSRYSSTIFHYLSFSASMPSVGSSFSGGDCLSPSASTLERECRGVSVSVETIYHRHTSEKDQQLLHTSLNNDDLLPPPGVATTTDGDDSSVPSVIITDSRTNKQTSHSRKNSYVESTLENIALSLGNFVKEERKRRLEDRMEDRESRLEDRKRRLEDRMDAISAEKRKVRRVLIESRQAGNDELHECYKQELDELDSNERRIQEIILETETLFKRPLIDSSR</sequence>